<feature type="domain" description="Lysozyme inhibitor LprI-like N-terminal" evidence="2">
    <location>
        <begin position="22"/>
        <end position="112"/>
    </location>
</feature>
<protein>
    <submittedName>
        <fullName evidence="3">Lysozyme inhibitor LprI family protein</fullName>
    </submittedName>
</protein>
<dbReference type="InterPro" id="IPR009739">
    <property type="entry name" value="LprI-like_N"/>
</dbReference>
<dbReference type="Gene3D" id="1.20.1270.180">
    <property type="match status" value="1"/>
</dbReference>
<dbReference type="PANTHER" id="PTHR39176">
    <property type="entry name" value="PERIPLASMIC PROTEIN-RELATED"/>
    <property type="match status" value="1"/>
</dbReference>
<organism evidence="3 4">
    <name type="scientific">Kosakonia quasisacchari</name>
    <dbReference type="NCBI Taxonomy" id="2529380"/>
    <lineage>
        <taxon>Bacteria</taxon>
        <taxon>Pseudomonadati</taxon>
        <taxon>Pseudomonadota</taxon>
        <taxon>Gammaproteobacteria</taxon>
        <taxon>Enterobacterales</taxon>
        <taxon>Enterobacteriaceae</taxon>
        <taxon>Kosakonia</taxon>
    </lineage>
</organism>
<dbReference type="Pfam" id="PF07007">
    <property type="entry name" value="LprI"/>
    <property type="match status" value="1"/>
</dbReference>
<dbReference type="EMBL" id="SJOP01000027">
    <property type="protein sequence ID" value="TCB98656.1"/>
    <property type="molecule type" value="Genomic_DNA"/>
</dbReference>
<dbReference type="PANTHER" id="PTHR39176:SF1">
    <property type="entry name" value="PERIPLASMIC PROTEIN"/>
    <property type="match status" value="1"/>
</dbReference>
<comment type="caution">
    <text evidence="3">The sequence shown here is derived from an EMBL/GenBank/DDBJ whole genome shotgun (WGS) entry which is preliminary data.</text>
</comment>
<sequence>MKTRMLALATLLLSSPVLADECDNASTQAQLNSCTASQYQAADKKLNQTYQAALKRSTPPQAAMLKKAQQSWITLRDSDCAFVSSGVEGGSAQPMVQNQCLTDKTNEREAWLASLLQCGEGDLSCPLPPGH</sequence>
<evidence type="ECO:0000313" key="3">
    <source>
        <dbReference type="EMBL" id="TCB98656.1"/>
    </source>
</evidence>
<dbReference type="RefSeq" id="WP_131413252.1">
    <property type="nucleotide sequence ID" value="NZ_SJOP01000027.1"/>
</dbReference>
<keyword evidence="1" id="KW-0732">Signal</keyword>
<keyword evidence="4" id="KW-1185">Reference proteome</keyword>
<feature type="chain" id="PRO_5020207401" evidence="1">
    <location>
        <begin position="20"/>
        <end position="131"/>
    </location>
</feature>
<dbReference type="Proteomes" id="UP000291793">
    <property type="component" value="Unassembled WGS sequence"/>
</dbReference>
<proteinExistence type="predicted"/>
<evidence type="ECO:0000259" key="2">
    <source>
        <dbReference type="Pfam" id="PF07007"/>
    </source>
</evidence>
<dbReference type="AlphaFoldDB" id="A0A4R0GML7"/>
<accession>A0A4R0GML7</accession>
<gene>
    <name evidence="3" type="ORF">E0L21_21970</name>
</gene>
<feature type="signal peptide" evidence="1">
    <location>
        <begin position="1"/>
        <end position="19"/>
    </location>
</feature>
<evidence type="ECO:0000256" key="1">
    <source>
        <dbReference type="SAM" id="SignalP"/>
    </source>
</evidence>
<evidence type="ECO:0000313" key="4">
    <source>
        <dbReference type="Proteomes" id="UP000291793"/>
    </source>
</evidence>
<reference evidence="3 4" key="1">
    <citation type="submission" date="2019-02" db="EMBL/GenBank/DDBJ databases">
        <title>The draft genome of Kosakonia quasisacchari strain WCHKQ120001.</title>
        <authorList>
            <person name="Wang C."/>
            <person name="Feng Y."/>
            <person name="Zong Z."/>
        </authorList>
    </citation>
    <scope>NUCLEOTIDE SEQUENCE [LARGE SCALE GENOMIC DNA]</scope>
    <source>
        <strain evidence="3 4">WCHKQ120001</strain>
    </source>
</reference>
<dbReference type="OrthoDB" id="7340239at2"/>
<name>A0A4R0GML7_9ENTR</name>